<dbReference type="PROSITE" id="PS51507">
    <property type="entry name" value="IRF_2"/>
    <property type="match status" value="1"/>
</dbReference>
<proteinExistence type="predicted"/>
<reference evidence="3" key="1">
    <citation type="journal article" date="2019" name="PLoS Negl. Trop. Dis.">
        <title>Revisiting the worldwide diversity of Leptospira species in the environment.</title>
        <authorList>
            <person name="Vincent A.T."/>
            <person name="Schiettekatte O."/>
            <person name="Bourhy P."/>
            <person name="Veyrier F.J."/>
            <person name="Picardeau M."/>
        </authorList>
    </citation>
    <scope>NUCLEOTIDE SEQUENCE [LARGE SCALE GENOMIC DNA]</scope>
    <source>
        <strain evidence="3">201601955</strain>
    </source>
</reference>
<dbReference type="SUPFAM" id="SSF51735">
    <property type="entry name" value="NAD(P)-binding Rossmann-fold domains"/>
    <property type="match status" value="1"/>
</dbReference>
<evidence type="ECO:0000313" key="2">
    <source>
        <dbReference type="EMBL" id="TGM58255.1"/>
    </source>
</evidence>
<accession>A0ABY2NQ74</accession>
<dbReference type="Pfam" id="PF13460">
    <property type="entry name" value="NAD_binding_10"/>
    <property type="match status" value="1"/>
</dbReference>
<organism evidence="2 3">
    <name type="scientific">Leptospira vanthielii</name>
    <dbReference type="NCBI Taxonomy" id="293085"/>
    <lineage>
        <taxon>Bacteria</taxon>
        <taxon>Pseudomonadati</taxon>
        <taxon>Spirochaetota</taxon>
        <taxon>Spirochaetia</taxon>
        <taxon>Leptospirales</taxon>
        <taxon>Leptospiraceae</taxon>
        <taxon>Leptospira</taxon>
    </lineage>
</organism>
<dbReference type="EMBL" id="RQHF01000015">
    <property type="protein sequence ID" value="TGM58255.1"/>
    <property type="molecule type" value="Genomic_DNA"/>
</dbReference>
<dbReference type="InterPro" id="IPR001346">
    <property type="entry name" value="Interferon_reg_fact_DNA-bd_dom"/>
</dbReference>
<dbReference type="Proteomes" id="UP000298112">
    <property type="component" value="Unassembled WGS sequence"/>
</dbReference>
<name>A0ABY2NQ74_9LEPT</name>
<dbReference type="PANTHER" id="PTHR43355">
    <property type="entry name" value="FLAVIN REDUCTASE (NADPH)"/>
    <property type="match status" value="1"/>
</dbReference>
<dbReference type="RefSeq" id="WP_135658271.1">
    <property type="nucleotide sequence ID" value="NZ_RQHF01000015.1"/>
</dbReference>
<protein>
    <recommendedName>
        <fullName evidence="1">IRF tryptophan pentad repeat domain-containing protein</fullName>
    </recommendedName>
</protein>
<gene>
    <name evidence="2" type="ORF">EHQ95_08270</name>
</gene>
<sequence>MKIIVFGATGGIGKLLLPLLSTGDHQVTRFSRNRFKDHLGQEKLITESGLDFTIIRPGNFFDGPLTNQYLHGRTEDIPKYKLAYKISKADLVDFILKQINSNQYNREVTWISNAK</sequence>
<dbReference type="PANTHER" id="PTHR43355:SF2">
    <property type="entry name" value="FLAVIN REDUCTASE (NADPH)"/>
    <property type="match status" value="1"/>
</dbReference>
<dbReference type="Gene3D" id="3.40.50.720">
    <property type="entry name" value="NAD(P)-binding Rossmann-like Domain"/>
    <property type="match status" value="2"/>
</dbReference>
<dbReference type="InterPro" id="IPR036291">
    <property type="entry name" value="NAD(P)-bd_dom_sf"/>
</dbReference>
<feature type="domain" description="IRF tryptophan pentad repeat" evidence="1">
    <location>
        <begin position="88"/>
        <end position="115"/>
    </location>
</feature>
<evidence type="ECO:0000313" key="3">
    <source>
        <dbReference type="Proteomes" id="UP000298112"/>
    </source>
</evidence>
<comment type="caution">
    <text evidence="2">The sequence shown here is derived from an EMBL/GenBank/DDBJ whole genome shotgun (WGS) entry which is preliminary data.</text>
</comment>
<dbReference type="InterPro" id="IPR051606">
    <property type="entry name" value="Polyketide_Oxido-like"/>
</dbReference>
<evidence type="ECO:0000259" key="1">
    <source>
        <dbReference type="PROSITE" id="PS51507"/>
    </source>
</evidence>
<keyword evidence="3" id="KW-1185">Reference proteome</keyword>
<dbReference type="InterPro" id="IPR016040">
    <property type="entry name" value="NAD(P)-bd_dom"/>
</dbReference>